<dbReference type="GO" id="GO:0031501">
    <property type="term" value="C:mannosyltransferase complex"/>
    <property type="evidence" value="ECO:0007669"/>
    <property type="project" value="TreeGrafter"/>
</dbReference>
<dbReference type="Proteomes" id="UP000077154">
    <property type="component" value="Unassembled WGS sequence"/>
</dbReference>
<dbReference type="GO" id="GO:0005789">
    <property type="term" value="C:endoplasmic reticulum membrane"/>
    <property type="evidence" value="ECO:0007669"/>
    <property type="project" value="TreeGrafter"/>
</dbReference>
<dbReference type="GO" id="GO:0006506">
    <property type="term" value="P:GPI anchor biosynthetic process"/>
    <property type="evidence" value="ECO:0007669"/>
    <property type="project" value="TreeGrafter"/>
</dbReference>
<gene>
    <name evidence="3" type="ORF">VC83_00830</name>
</gene>
<accession>A0A177AN17</accession>
<proteinExistence type="predicted"/>
<dbReference type="OrthoDB" id="3360032at2759"/>
<sequence>MRLYSIISVFLAVCTQTVIANVEKTIFIAPSALTIPLDHPTFENLHLQTLSPEHSTIRTQLHSEFPSDALPRGPASWFILSDLTEGQRYEVRICWPATKPTSFHLETYEVADVFKNPRLTMSLAEYSETQQSKPESGGDSLKSAIRPATRTTDESLLLLSISTAADYYTTDVHLMKNPSPVFVDIILDPFILDVFPRSLVPTAGYITIVAIGSFFVARFMSRFLAGVAKTDVQKKDK</sequence>
<keyword evidence="1" id="KW-1133">Transmembrane helix</keyword>
<dbReference type="EMBL" id="KV441387">
    <property type="protein sequence ID" value="OAF62721.1"/>
    <property type="molecule type" value="Genomic_DNA"/>
</dbReference>
<evidence type="ECO:0000256" key="1">
    <source>
        <dbReference type="SAM" id="Phobius"/>
    </source>
</evidence>
<dbReference type="VEuPathDB" id="FungiDB:GMDG_05679"/>
<dbReference type="GO" id="GO:0000030">
    <property type="term" value="F:mannosyltransferase activity"/>
    <property type="evidence" value="ECO:0007669"/>
    <property type="project" value="TreeGrafter"/>
</dbReference>
<evidence type="ECO:0000256" key="2">
    <source>
        <dbReference type="SAM" id="SignalP"/>
    </source>
</evidence>
<dbReference type="InterPro" id="IPR019433">
    <property type="entry name" value="GPI_ManTrfase_II_coact_Pga1"/>
</dbReference>
<feature type="transmembrane region" description="Helical" evidence="1">
    <location>
        <begin position="203"/>
        <end position="225"/>
    </location>
</feature>
<keyword evidence="1" id="KW-0812">Transmembrane</keyword>
<protein>
    <submittedName>
        <fullName evidence="3">Uncharacterized protein</fullName>
    </submittedName>
</protein>
<feature type="chain" id="PRO_5008056630" evidence="2">
    <location>
        <begin position="21"/>
        <end position="237"/>
    </location>
</feature>
<keyword evidence="2" id="KW-0732">Signal</keyword>
<organism evidence="3">
    <name type="scientific">Pseudogymnoascus destructans</name>
    <dbReference type="NCBI Taxonomy" id="655981"/>
    <lineage>
        <taxon>Eukaryota</taxon>
        <taxon>Fungi</taxon>
        <taxon>Dikarya</taxon>
        <taxon>Ascomycota</taxon>
        <taxon>Pezizomycotina</taxon>
        <taxon>Leotiomycetes</taxon>
        <taxon>Thelebolales</taxon>
        <taxon>Thelebolaceae</taxon>
        <taxon>Pseudogymnoascus</taxon>
    </lineage>
</organism>
<feature type="signal peptide" evidence="2">
    <location>
        <begin position="1"/>
        <end position="20"/>
    </location>
</feature>
<dbReference type="PANTHER" id="PTHR28022">
    <property type="entry name" value="GPI MANNOSYLTRANSFERASE 2 SUBUNIT PGA1"/>
    <property type="match status" value="1"/>
</dbReference>
<keyword evidence="1" id="KW-0472">Membrane</keyword>
<dbReference type="Pfam" id="PF10333">
    <property type="entry name" value="Pga1"/>
    <property type="match status" value="1"/>
</dbReference>
<dbReference type="GeneID" id="36283923"/>
<reference evidence="3" key="1">
    <citation type="submission" date="2016-03" db="EMBL/GenBank/DDBJ databases">
        <title>Updated assembly of Pseudogymnoascus destructans, the fungus causing white-nose syndrome of bats.</title>
        <authorList>
            <person name="Palmer J.M."/>
            <person name="Drees K.P."/>
            <person name="Foster J.T."/>
            <person name="Lindner D.L."/>
        </authorList>
    </citation>
    <scope>NUCLEOTIDE SEQUENCE [LARGE SCALE GENOMIC DNA]</scope>
    <source>
        <strain evidence="3">20631-21</strain>
    </source>
</reference>
<evidence type="ECO:0000313" key="3">
    <source>
        <dbReference type="EMBL" id="OAF62721.1"/>
    </source>
</evidence>
<dbReference type="eggNOG" id="ENOG502S55X">
    <property type="taxonomic scope" value="Eukaryota"/>
</dbReference>
<dbReference type="AlphaFoldDB" id="A0A177AN17"/>
<dbReference type="PANTHER" id="PTHR28022:SF1">
    <property type="entry name" value="GPI MANNOSYLTRANSFERASE 2 SUBUNIT PGA1"/>
    <property type="match status" value="1"/>
</dbReference>
<name>A0A177AN17_9PEZI</name>
<dbReference type="RefSeq" id="XP_024327993.1">
    <property type="nucleotide sequence ID" value="XM_024464517.1"/>
</dbReference>